<dbReference type="SUPFAM" id="SSF53098">
    <property type="entry name" value="Ribonuclease H-like"/>
    <property type="match status" value="1"/>
</dbReference>
<feature type="compositionally biased region" description="Polar residues" evidence="5">
    <location>
        <begin position="72"/>
        <end position="85"/>
    </location>
</feature>
<feature type="compositionally biased region" description="Basic and acidic residues" evidence="5">
    <location>
        <begin position="252"/>
        <end position="269"/>
    </location>
</feature>
<dbReference type="InterPro" id="IPR013520">
    <property type="entry name" value="Ribonucl_H"/>
</dbReference>
<evidence type="ECO:0000256" key="5">
    <source>
        <dbReference type="SAM" id="MobiDB-lite"/>
    </source>
</evidence>
<dbReference type="SMART" id="SM00479">
    <property type="entry name" value="EXOIII"/>
    <property type="match status" value="1"/>
</dbReference>
<feature type="region of interest" description="Disordered" evidence="5">
    <location>
        <begin position="628"/>
        <end position="671"/>
    </location>
</feature>
<protein>
    <recommendedName>
        <fullName evidence="6">Exonuclease domain-containing protein</fullName>
    </recommendedName>
</protein>
<organism evidence="7 8">
    <name type="scientific">Lojkania enalia</name>
    <dbReference type="NCBI Taxonomy" id="147567"/>
    <lineage>
        <taxon>Eukaryota</taxon>
        <taxon>Fungi</taxon>
        <taxon>Dikarya</taxon>
        <taxon>Ascomycota</taxon>
        <taxon>Pezizomycotina</taxon>
        <taxon>Dothideomycetes</taxon>
        <taxon>Pleosporomycetidae</taxon>
        <taxon>Pleosporales</taxon>
        <taxon>Pleosporales incertae sedis</taxon>
        <taxon>Lojkania</taxon>
    </lineage>
</organism>
<dbReference type="GO" id="GO:0005634">
    <property type="term" value="C:nucleus"/>
    <property type="evidence" value="ECO:0007669"/>
    <property type="project" value="TreeGrafter"/>
</dbReference>
<evidence type="ECO:0000313" key="7">
    <source>
        <dbReference type="EMBL" id="KAF2262838.1"/>
    </source>
</evidence>
<gene>
    <name evidence="7" type="ORF">CC78DRAFT_554347</name>
</gene>
<dbReference type="EMBL" id="ML986635">
    <property type="protein sequence ID" value="KAF2262838.1"/>
    <property type="molecule type" value="Genomic_DNA"/>
</dbReference>
<name>A0A9P4K649_9PLEO</name>
<dbReference type="OrthoDB" id="3996471at2759"/>
<reference evidence="8" key="1">
    <citation type="journal article" date="2020" name="Stud. Mycol.">
        <title>101 Dothideomycetes genomes: A test case for predicting lifestyles and emergence of pathogens.</title>
        <authorList>
            <person name="Haridas S."/>
            <person name="Albert R."/>
            <person name="Binder M."/>
            <person name="Bloem J."/>
            <person name="LaButti K."/>
            <person name="Salamov A."/>
            <person name="Andreopoulos B."/>
            <person name="Baker S."/>
            <person name="Barry K."/>
            <person name="Bills G."/>
            <person name="Bluhm B."/>
            <person name="Cannon C."/>
            <person name="Castanera R."/>
            <person name="Culley D."/>
            <person name="Daum C."/>
            <person name="Ezra D."/>
            <person name="Gonzalez J."/>
            <person name="Henrissat B."/>
            <person name="Kuo A."/>
            <person name="Liang C."/>
            <person name="Lipzen A."/>
            <person name="Lutzoni F."/>
            <person name="Magnuson J."/>
            <person name="Mondo S."/>
            <person name="Nolan M."/>
            <person name="Ohm R."/>
            <person name="Pangilinan J."/>
            <person name="Park H.-J."/>
            <person name="Ramirez L."/>
            <person name="Alfaro M."/>
            <person name="Sun H."/>
            <person name="Tritt A."/>
            <person name="Yoshinaga Y."/>
            <person name="Zwiers L.-H."/>
            <person name="Turgeon B."/>
            <person name="Goodwin S."/>
            <person name="Spatafora J."/>
            <person name="Crous P."/>
            <person name="Grigoriev I."/>
        </authorList>
    </citation>
    <scope>NUCLEOTIDE SEQUENCE [LARGE SCALE GENOMIC DNA]</scope>
    <source>
        <strain evidence="8">CBS 304.66</strain>
    </source>
</reference>
<evidence type="ECO:0000259" key="6">
    <source>
        <dbReference type="SMART" id="SM00479"/>
    </source>
</evidence>
<comment type="caution">
    <text evidence="7">The sequence shown here is derived from an EMBL/GenBank/DDBJ whole genome shotgun (WGS) entry which is preliminary data.</text>
</comment>
<feature type="compositionally biased region" description="Basic and acidic residues" evidence="5">
    <location>
        <begin position="52"/>
        <end position="67"/>
    </location>
</feature>
<keyword evidence="4" id="KW-0269">Exonuclease</keyword>
<dbReference type="InterPro" id="IPR036397">
    <property type="entry name" value="RNaseH_sf"/>
</dbReference>
<keyword evidence="3" id="KW-0378">Hydrolase</keyword>
<sequence length="671" mass="74108">MWPSLPSFSSFSSSACPAGDKCELPHCLFSHNADKSRKAQPAKFTTNFSGGARRESKRPKLDNRTKEPALQASRNTSPSTVQTAFGGSIAHKEPSSSQQNKGSRSGTYAIGKPPAKTPLVKTDLTLPRSATRSVSPPPKPSAAKAAPKPEVNVDLTPRKVPRDPVAWTRRLTMLKMLRQFMAPLNEKVFKSSDANIKALHLNENQLNKAVVDEEEKVAVQHAAVYENVLKQRLVALKKMSLDDWVKSRRESIARESEKTTVKPTEKAPEPVKTGLTPEEEVIFLSRLLSPRTGLDSHGYVTKLPTEEDIEETRRAQYTANFWEICDRCNTRFQVFPERREEDGALTSGGKCTYHWGKLLRPKKAKGALPGPSKWTCCGEAVGSAGCTTHDTHVYKVSAANRLALIMPFIETPENDKIESHTAVCFDCEMGYTTLGLELMRLTAVSWPSHTPILDVLVRPLGHILDVNTRFSGITTEKFFSAKPYDFKDPSIDPKDLRIVESPYEARDLFLSLVSRDTPVIGHALENDLNAIRLVHPSIVDTVFLYPHPAGLPLRYALRNLSKLHLGLAIQQGGAAGHDSFEDAKATGELVRLVIANQWKILKRDGWTIQDDGLYPPIPDGVPPATYTLPAPSMVGASAKPLDEGTKRKFGEYDEEGVEDEGSRKRHEGAKG</sequence>
<comment type="similarity">
    <text evidence="1">Belongs to the REXO1/REXO3 family.</text>
</comment>
<feature type="compositionally biased region" description="Basic and acidic residues" evidence="5">
    <location>
        <begin position="640"/>
        <end position="651"/>
    </location>
</feature>
<keyword evidence="8" id="KW-1185">Reference proteome</keyword>
<dbReference type="CDD" id="cd06145">
    <property type="entry name" value="REX1_like"/>
    <property type="match status" value="1"/>
</dbReference>
<evidence type="ECO:0000256" key="2">
    <source>
        <dbReference type="ARBA" id="ARBA00022722"/>
    </source>
</evidence>
<dbReference type="GO" id="GO:0003676">
    <property type="term" value="F:nucleic acid binding"/>
    <property type="evidence" value="ECO:0007669"/>
    <property type="project" value="InterPro"/>
</dbReference>
<evidence type="ECO:0000313" key="8">
    <source>
        <dbReference type="Proteomes" id="UP000800093"/>
    </source>
</evidence>
<keyword evidence="2" id="KW-0540">Nuclease</keyword>
<dbReference type="InterPro" id="IPR034922">
    <property type="entry name" value="REX1-like_exo"/>
</dbReference>
<dbReference type="PANTHER" id="PTHR12801:SF112">
    <property type="entry name" value="RNA EXONUCLEASE 3"/>
    <property type="match status" value="1"/>
</dbReference>
<evidence type="ECO:0000256" key="3">
    <source>
        <dbReference type="ARBA" id="ARBA00022801"/>
    </source>
</evidence>
<feature type="domain" description="Exonuclease" evidence="6">
    <location>
        <begin position="421"/>
        <end position="599"/>
    </location>
</feature>
<feature type="region of interest" description="Disordered" evidence="5">
    <location>
        <begin position="252"/>
        <end position="272"/>
    </location>
</feature>
<dbReference type="Proteomes" id="UP000800093">
    <property type="component" value="Unassembled WGS sequence"/>
</dbReference>
<dbReference type="PANTHER" id="PTHR12801">
    <property type="entry name" value="RNA EXONUCLEASE REXO1 / RECO3 FAMILY MEMBER-RELATED"/>
    <property type="match status" value="1"/>
</dbReference>
<evidence type="ECO:0000256" key="4">
    <source>
        <dbReference type="ARBA" id="ARBA00022839"/>
    </source>
</evidence>
<feature type="region of interest" description="Disordered" evidence="5">
    <location>
        <begin position="33"/>
        <end position="157"/>
    </location>
</feature>
<proteinExistence type="inferred from homology"/>
<feature type="compositionally biased region" description="Polar residues" evidence="5">
    <location>
        <begin position="95"/>
        <end position="106"/>
    </location>
</feature>
<accession>A0A9P4K649</accession>
<dbReference type="Gene3D" id="3.30.420.10">
    <property type="entry name" value="Ribonuclease H-like superfamily/Ribonuclease H"/>
    <property type="match status" value="1"/>
</dbReference>
<dbReference type="AlphaFoldDB" id="A0A9P4K649"/>
<dbReference type="InterPro" id="IPR012337">
    <property type="entry name" value="RNaseH-like_sf"/>
</dbReference>
<evidence type="ECO:0000256" key="1">
    <source>
        <dbReference type="ARBA" id="ARBA00006357"/>
    </source>
</evidence>
<dbReference type="InterPro" id="IPR047021">
    <property type="entry name" value="REXO1/3/4-like"/>
</dbReference>
<dbReference type="GO" id="GO:0004527">
    <property type="term" value="F:exonuclease activity"/>
    <property type="evidence" value="ECO:0007669"/>
    <property type="project" value="UniProtKB-KW"/>
</dbReference>